<proteinExistence type="inferred from homology"/>
<keyword evidence="6" id="KW-0479">Metal-binding</keyword>
<organism evidence="11">
    <name type="scientific">hydrocarbon metagenome</name>
    <dbReference type="NCBI Taxonomy" id="938273"/>
    <lineage>
        <taxon>unclassified sequences</taxon>
        <taxon>metagenomes</taxon>
        <taxon>ecological metagenomes</taxon>
    </lineage>
</organism>
<dbReference type="InterPro" id="IPR002481">
    <property type="entry name" value="FUR"/>
</dbReference>
<dbReference type="AlphaFoldDB" id="A0A0W8G1T4"/>
<keyword evidence="10" id="KW-0804">Transcription</keyword>
<comment type="similarity">
    <text evidence="2">Belongs to the Fur family.</text>
</comment>
<dbReference type="PANTHER" id="PTHR33202">
    <property type="entry name" value="ZINC UPTAKE REGULATION PROTEIN"/>
    <property type="match status" value="1"/>
</dbReference>
<evidence type="ECO:0000256" key="5">
    <source>
        <dbReference type="ARBA" id="ARBA00022491"/>
    </source>
</evidence>
<dbReference type="GO" id="GO:1900376">
    <property type="term" value="P:regulation of secondary metabolite biosynthetic process"/>
    <property type="evidence" value="ECO:0007669"/>
    <property type="project" value="TreeGrafter"/>
</dbReference>
<comment type="caution">
    <text evidence="11">The sequence shown here is derived from an EMBL/GenBank/DDBJ whole genome shotgun (WGS) entry which is preliminary data.</text>
</comment>
<evidence type="ECO:0000256" key="3">
    <source>
        <dbReference type="ARBA" id="ARBA00011738"/>
    </source>
</evidence>
<dbReference type="InterPro" id="IPR043135">
    <property type="entry name" value="Fur_C"/>
</dbReference>
<comment type="subcellular location">
    <subcellularLocation>
        <location evidence="1">Cytoplasm</location>
    </subcellularLocation>
</comment>
<accession>A0A0W8G1T4</accession>
<dbReference type="Pfam" id="PF01475">
    <property type="entry name" value="FUR"/>
    <property type="match status" value="1"/>
</dbReference>
<evidence type="ECO:0000256" key="6">
    <source>
        <dbReference type="ARBA" id="ARBA00022723"/>
    </source>
</evidence>
<dbReference type="InterPro" id="IPR036390">
    <property type="entry name" value="WH_DNA-bd_sf"/>
</dbReference>
<evidence type="ECO:0000256" key="4">
    <source>
        <dbReference type="ARBA" id="ARBA00022490"/>
    </source>
</evidence>
<dbReference type="Gene3D" id="1.10.10.10">
    <property type="entry name" value="Winged helix-like DNA-binding domain superfamily/Winged helix DNA-binding domain"/>
    <property type="match status" value="1"/>
</dbReference>
<evidence type="ECO:0000256" key="8">
    <source>
        <dbReference type="ARBA" id="ARBA00023015"/>
    </source>
</evidence>
<keyword evidence="4" id="KW-0963">Cytoplasm</keyword>
<reference evidence="11" key="1">
    <citation type="journal article" date="2015" name="Proc. Natl. Acad. Sci. U.S.A.">
        <title>Networks of energetic and metabolic interactions define dynamics in microbial communities.</title>
        <authorList>
            <person name="Embree M."/>
            <person name="Liu J.K."/>
            <person name="Al-Bassam M.M."/>
            <person name="Zengler K."/>
        </authorList>
    </citation>
    <scope>NUCLEOTIDE SEQUENCE</scope>
</reference>
<evidence type="ECO:0000256" key="10">
    <source>
        <dbReference type="ARBA" id="ARBA00023163"/>
    </source>
</evidence>
<evidence type="ECO:0000313" key="11">
    <source>
        <dbReference type="EMBL" id="KUG27053.1"/>
    </source>
</evidence>
<dbReference type="GO" id="GO:0045892">
    <property type="term" value="P:negative regulation of DNA-templated transcription"/>
    <property type="evidence" value="ECO:0007669"/>
    <property type="project" value="TreeGrafter"/>
</dbReference>
<dbReference type="InterPro" id="IPR036388">
    <property type="entry name" value="WH-like_DNA-bd_sf"/>
</dbReference>
<evidence type="ECO:0000256" key="7">
    <source>
        <dbReference type="ARBA" id="ARBA00022833"/>
    </source>
</evidence>
<dbReference type="SUPFAM" id="SSF46785">
    <property type="entry name" value="Winged helix' DNA-binding domain"/>
    <property type="match status" value="1"/>
</dbReference>
<dbReference type="GO" id="GO:0008270">
    <property type="term" value="F:zinc ion binding"/>
    <property type="evidence" value="ECO:0007669"/>
    <property type="project" value="TreeGrafter"/>
</dbReference>
<sequence length="150" mass="17244">MPVIREAHKKFKDYLKTAKHRITPERFEVLDAALNHDGHFGADDLYVTMKTNKSNISRATVYNTLELLEQCGILARRNFGDNISRFEASINRKNHDHLICTNCGDIKEFSSPKIQKIVDEISLELGFDPTGYSFNIFGRCTDKNCKHKHD</sequence>
<evidence type="ECO:0000256" key="9">
    <source>
        <dbReference type="ARBA" id="ARBA00023125"/>
    </source>
</evidence>
<evidence type="ECO:0000256" key="2">
    <source>
        <dbReference type="ARBA" id="ARBA00007957"/>
    </source>
</evidence>
<dbReference type="EMBL" id="LNQE01000367">
    <property type="protein sequence ID" value="KUG27053.1"/>
    <property type="molecule type" value="Genomic_DNA"/>
</dbReference>
<dbReference type="PANTHER" id="PTHR33202:SF2">
    <property type="entry name" value="FERRIC UPTAKE REGULATION PROTEIN"/>
    <property type="match status" value="1"/>
</dbReference>
<keyword evidence="7" id="KW-0862">Zinc</keyword>
<dbReference type="GO" id="GO:0005829">
    <property type="term" value="C:cytosol"/>
    <property type="evidence" value="ECO:0007669"/>
    <property type="project" value="TreeGrafter"/>
</dbReference>
<dbReference type="CDD" id="cd07153">
    <property type="entry name" value="Fur_like"/>
    <property type="match status" value="1"/>
</dbReference>
<dbReference type="GO" id="GO:0000976">
    <property type="term" value="F:transcription cis-regulatory region binding"/>
    <property type="evidence" value="ECO:0007669"/>
    <property type="project" value="TreeGrafter"/>
</dbReference>
<keyword evidence="8" id="KW-0805">Transcription regulation</keyword>
<dbReference type="Gene3D" id="3.30.1490.190">
    <property type="match status" value="1"/>
</dbReference>
<keyword evidence="9" id="KW-0238">DNA-binding</keyword>
<evidence type="ECO:0000256" key="1">
    <source>
        <dbReference type="ARBA" id="ARBA00004496"/>
    </source>
</evidence>
<comment type="subunit">
    <text evidence="3">Homodimer.</text>
</comment>
<gene>
    <name evidence="11" type="ORF">ASZ90_003092</name>
</gene>
<dbReference type="GO" id="GO:0003700">
    <property type="term" value="F:DNA-binding transcription factor activity"/>
    <property type="evidence" value="ECO:0007669"/>
    <property type="project" value="InterPro"/>
</dbReference>
<protein>
    <submittedName>
        <fullName evidence="11">Ferric uptake regulation protein fur</fullName>
    </submittedName>
</protein>
<name>A0A0W8G1T4_9ZZZZ</name>
<keyword evidence="5" id="KW-0678">Repressor</keyword>